<dbReference type="PANTHER" id="PTHR30255">
    <property type="entry name" value="SINGLE-STRANDED-DNA-SPECIFIC EXONUCLEASE RECJ"/>
    <property type="match status" value="1"/>
</dbReference>
<keyword evidence="3" id="KW-0540">Nuclease</keyword>
<feature type="domain" description="DDH" evidence="6">
    <location>
        <begin position="74"/>
        <end position="234"/>
    </location>
</feature>
<evidence type="ECO:0000256" key="4">
    <source>
        <dbReference type="ARBA" id="ARBA00022801"/>
    </source>
</evidence>
<evidence type="ECO:0000259" key="7">
    <source>
        <dbReference type="Pfam" id="PF02272"/>
    </source>
</evidence>
<keyword evidence="5 9" id="KW-0269">Exonuclease</keyword>
<dbReference type="InterPro" id="IPR004610">
    <property type="entry name" value="RecJ"/>
</dbReference>
<evidence type="ECO:0000313" key="9">
    <source>
        <dbReference type="EMBL" id="MFC3193758.1"/>
    </source>
</evidence>
<dbReference type="Pfam" id="PF17768">
    <property type="entry name" value="RecJ_OB"/>
    <property type="match status" value="1"/>
</dbReference>
<dbReference type="Pfam" id="PF01368">
    <property type="entry name" value="DHH"/>
    <property type="match status" value="1"/>
</dbReference>
<evidence type="ECO:0000259" key="8">
    <source>
        <dbReference type="Pfam" id="PF17768"/>
    </source>
</evidence>
<evidence type="ECO:0000256" key="2">
    <source>
        <dbReference type="ARBA" id="ARBA00019841"/>
    </source>
</evidence>
<dbReference type="InterPro" id="IPR003156">
    <property type="entry name" value="DHHA1_dom"/>
</dbReference>
<dbReference type="GO" id="GO:0004527">
    <property type="term" value="F:exonuclease activity"/>
    <property type="evidence" value="ECO:0007669"/>
    <property type="project" value="UniProtKB-KW"/>
</dbReference>
<dbReference type="SUPFAM" id="SSF64182">
    <property type="entry name" value="DHH phosphoesterases"/>
    <property type="match status" value="1"/>
</dbReference>
<dbReference type="EMBL" id="JBHRTS010000003">
    <property type="protein sequence ID" value="MFC3193758.1"/>
    <property type="molecule type" value="Genomic_DNA"/>
</dbReference>
<evidence type="ECO:0000313" key="10">
    <source>
        <dbReference type="Proteomes" id="UP001595533"/>
    </source>
</evidence>
<evidence type="ECO:0000256" key="3">
    <source>
        <dbReference type="ARBA" id="ARBA00022722"/>
    </source>
</evidence>
<dbReference type="InterPro" id="IPR001667">
    <property type="entry name" value="DDH_dom"/>
</dbReference>
<dbReference type="Gene3D" id="3.10.310.30">
    <property type="match status" value="1"/>
</dbReference>
<sequence length="577" mass="64188">MVSSIQVIRRDIPDQDIKGGERLHHLIQRIYLGRGVNDLRQVDYRFTHLYRPTGFQGLSQAAELIISAIRKQQRIVVVGDFDADGATSAALMIRGLKQMGALHTSFLVPNRFEYGYGLTTELVDELVKFKADLVITVDNGISSFNGVKKAKSLGMNVIITDHHLPPDELPPADAIVNPNCHHDEFPSKALAGVGVAFYVLAAVRGQLRDAGYFSANGISEPNVSRLFDLVALGTVADLVPLDENNRIMVEGGLRLIRQGQCVPGISALFAVAGIKQQEADSNALAFYVAPRLNAAGRLEDMSIGINLLLTDDPVEAKELAAQLHDINQQRKHIQQDMQTFADSVVDELKQKSDLPDVICLYHKNWHQGVVGLLASKVKEYTHRPVVAFAHEHQGSEFIKGSLRSIKGIHIRDVLVAVDVRNPGLIKKFGGHAMAAGLTLKKTNLQLFQQAFSEQVKHQLAGQTLERKVVTDGSVDSSDLSLHTAELIRQAGPWGQAFEEPLFDDWFIIKQKRLIGEQHCKLVLQTTDQSKQIDAIAFGFHPSQFAEESRQTHVCYQLMVNEFRQRRRLQLKIEHIIK</sequence>
<keyword evidence="4" id="KW-0378">Hydrolase</keyword>
<comment type="similarity">
    <text evidence="1">Belongs to the RecJ family.</text>
</comment>
<accession>A0ABV7J6K7</accession>
<dbReference type="InterPro" id="IPR041122">
    <property type="entry name" value="RecJ_OB"/>
</dbReference>
<dbReference type="PANTHER" id="PTHR30255:SF2">
    <property type="entry name" value="SINGLE-STRANDED-DNA-SPECIFIC EXONUCLEASE RECJ"/>
    <property type="match status" value="1"/>
</dbReference>
<feature type="domain" description="DHHA1" evidence="7">
    <location>
        <begin position="357"/>
        <end position="456"/>
    </location>
</feature>
<proteinExistence type="inferred from homology"/>
<keyword evidence="10" id="KW-1185">Reference proteome</keyword>
<dbReference type="RefSeq" id="WP_232781865.1">
    <property type="nucleotide sequence ID" value="NZ_JBHRTS010000003.1"/>
</dbReference>
<gene>
    <name evidence="9" type="primary">recJ</name>
    <name evidence="9" type="ORF">ACFODZ_05855</name>
</gene>
<evidence type="ECO:0000259" key="6">
    <source>
        <dbReference type="Pfam" id="PF01368"/>
    </source>
</evidence>
<dbReference type="InterPro" id="IPR051673">
    <property type="entry name" value="SSDNA_exonuclease_RecJ"/>
</dbReference>
<comment type="caution">
    <text evidence="9">The sequence shown here is derived from an EMBL/GenBank/DDBJ whole genome shotgun (WGS) entry which is preliminary data.</text>
</comment>
<evidence type="ECO:0000256" key="1">
    <source>
        <dbReference type="ARBA" id="ARBA00005915"/>
    </source>
</evidence>
<feature type="domain" description="RecJ OB" evidence="8">
    <location>
        <begin position="470"/>
        <end position="574"/>
    </location>
</feature>
<reference evidence="10" key="1">
    <citation type="journal article" date="2019" name="Int. J. Syst. Evol. Microbiol.">
        <title>The Global Catalogue of Microorganisms (GCM) 10K type strain sequencing project: providing services to taxonomists for standard genome sequencing and annotation.</title>
        <authorList>
            <consortium name="The Broad Institute Genomics Platform"/>
            <consortium name="The Broad Institute Genome Sequencing Center for Infectious Disease"/>
            <person name="Wu L."/>
            <person name="Ma J."/>
        </authorList>
    </citation>
    <scope>NUCLEOTIDE SEQUENCE [LARGE SCALE GENOMIC DNA]</scope>
    <source>
        <strain evidence="10">KCTC 42953</strain>
    </source>
</reference>
<organism evidence="9 10">
    <name type="scientific">Marinicella sediminis</name>
    <dbReference type="NCBI Taxonomy" id="1792834"/>
    <lineage>
        <taxon>Bacteria</taxon>
        <taxon>Pseudomonadati</taxon>
        <taxon>Pseudomonadota</taxon>
        <taxon>Gammaproteobacteria</taxon>
        <taxon>Lysobacterales</taxon>
        <taxon>Marinicellaceae</taxon>
        <taxon>Marinicella</taxon>
    </lineage>
</organism>
<dbReference type="NCBIfam" id="TIGR00644">
    <property type="entry name" value="recJ"/>
    <property type="match status" value="1"/>
</dbReference>
<dbReference type="InterPro" id="IPR038763">
    <property type="entry name" value="DHH_sf"/>
</dbReference>
<name>A0ABV7J6K7_9GAMM</name>
<evidence type="ECO:0000256" key="5">
    <source>
        <dbReference type="ARBA" id="ARBA00022839"/>
    </source>
</evidence>
<dbReference type="Proteomes" id="UP001595533">
    <property type="component" value="Unassembled WGS sequence"/>
</dbReference>
<protein>
    <recommendedName>
        <fullName evidence="2">Single-stranded-DNA-specific exonuclease RecJ</fullName>
    </recommendedName>
</protein>
<dbReference type="Gene3D" id="3.90.1640.30">
    <property type="match status" value="1"/>
</dbReference>
<dbReference type="Pfam" id="PF02272">
    <property type="entry name" value="DHHA1"/>
    <property type="match status" value="1"/>
</dbReference>